<dbReference type="InterPro" id="IPR036629">
    <property type="entry name" value="YjbJ_sf"/>
</dbReference>
<dbReference type="SUPFAM" id="SSF69047">
    <property type="entry name" value="Hypothetical protein YjbJ"/>
    <property type="match status" value="1"/>
</dbReference>
<gene>
    <name evidence="4" type="ORF">MFLO_01295</name>
</gene>
<organism evidence="4 5">
    <name type="scientific">Listeria floridensis FSL S10-1187</name>
    <dbReference type="NCBI Taxonomy" id="1265817"/>
    <lineage>
        <taxon>Bacteria</taxon>
        <taxon>Bacillati</taxon>
        <taxon>Bacillota</taxon>
        <taxon>Bacilli</taxon>
        <taxon>Bacillales</taxon>
        <taxon>Listeriaceae</taxon>
        <taxon>Listeria</taxon>
    </lineage>
</organism>
<evidence type="ECO:0000256" key="1">
    <source>
        <dbReference type="ARBA" id="ARBA00009129"/>
    </source>
</evidence>
<dbReference type="EMBL" id="AODF01000001">
    <property type="protein sequence ID" value="EUJ33821.1"/>
    <property type="molecule type" value="Genomic_DNA"/>
</dbReference>
<proteinExistence type="inferred from homology"/>
<accession>A0ABN0RIM3</accession>
<reference evidence="4 5" key="1">
    <citation type="journal article" date="2014" name="Int. J. Syst. Evol. Microbiol.">
        <title>Listeria floridensis sp. nov., Listeria aquatica sp. nov., Listeria cornellensis sp. nov., Listeria riparia sp. nov. and Listeria grandensis sp. nov., from agricultural and natural environments.</title>
        <authorList>
            <person name="den Bakker H.C."/>
            <person name="Warchocki S."/>
            <person name="Wright E.M."/>
            <person name="Allred A.F."/>
            <person name="Ahlstrom C."/>
            <person name="Manuel C.S."/>
            <person name="Stasiewicz M.J."/>
            <person name="Burrell A."/>
            <person name="Roof S."/>
            <person name="Strawn L."/>
            <person name="Fortes E.D."/>
            <person name="Nightingale K.K."/>
            <person name="Kephart D."/>
            <person name="Wiedmann M."/>
        </authorList>
    </citation>
    <scope>NUCLEOTIDE SEQUENCE [LARGE SCALE GENOMIC DNA]</scope>
    <source>
        <strain evidence="4 5">FSL S10-1187</strain>
    </source>
</reference>
<protein>
    <recommendedName>
        <fullName evidence="3">CsbD-like domain-containing protein</fullName>
    </recommendedName>
</protein>
<dbReference type="Proteomes" id="UP000019249">
    <property type="component" value="Unassembled WGS sequence"/>
</dbReference>
<dbReference type="Pfam" id="PF05532">
    <property type="entry name" value="CsbD"/>
    <property type="match status" value="1"/>
</dbReference>
<comment type="caution">
    <text evidence="4">The sequence shown here is derived from an EMBL/GenBank/DDBJ whole genome shotgun (WGS) entry which is preliminary data.</text>
</comment>
<evidence type="ECO:0000259" key="3">
    <source>
        <dbReference type="Pfam" id="PF05532"/>
    </source>
</evidence>
<evidence type="ECO:0000313" key="5">
    <source>
        <dbReference type="Proteomes" id="UP000019249"/>
    </source>
</evidence>
<dbReference type="RefSeq" id="WP_036095727.1">
    <property type="nucleotide sequence ID" value="NZ_AODF01000001.1"/>
</dbReference>
<keyword evidence="5" id="KW-1185">Reference proteome</keyword>
<sequence length="60" mass="6493">MTEDKGKLDQLKGEAKDRIGGATGDKEKQAEGLKDKATGKAKEFAADVKDKAEELKRQMG</sequence>
<feature type="region of interest" description="Disordered" evidence="2">
    <location>
        <begin position="1"/>
        <end position="44"/>
    </location>
</feature>
<dbReference type="InterPro" id="IPR008462">
    <property type="entry name" value="CsbD"/>
</dbReference>
<name>A0ABN0RIM3_9LIST</name>
<evidence type="ECO:0000313" key="4">
    <source>
        <dbReference type="EMBL" id="EUJ33821.1"/>
    </source>
</evidence>
<comment type="similarity">
    <text evidence="1">Belongs to the UPF0337 (CsbD) family.</text>
</comment>
<feature type="domain" description="CsbD-like" evidence="3">
    <location>
        <begin position="5"/>
        <end position="53"/>
    </location>
</feature>
<dbReference type="Gene3D" id="1.10.1470.10">
    <property type="entry name" value="YjbJ"/>
    <property type="match status" value="1"/>
</dbReference>
<evidence type="ECO:0000256" key="2">
    <source>
        <dbReference type="SAM" id="MobiDB-lite"/>
    </source>
</evidence>